<comment type="caution">
    <text evidence="1">The sequence shown here is derived from an EMBL/GenBank/DDBJ whole genome shotgun (WGS) entry which is preliminary data.</text>
</comment>
<protein>
    <submittedName>
        <fullName evidence="1">Uncharacterized protein</fullName>
    </submittedName>
</protein>
<dbReference type="RefSeq" id="WP_170282987.1">
    <property type="nucleotide sequence ID" value="NZ_JABEQY010000053.1"/>
</dbReference>
<name>A0A7Y2W935_9HYPH</name>
<dbReference type="AlphaFoldDB" id="A0A7Y2W935"/>
<sequence>MGWLLQKVGNWATKVQRVELEQFVARLKAMDSNEIGFLLAIATDRRHALKKMYGWDLLEPILVEAGDTTAALKLGQLIKALQRDNNLPISAALMVWLHTLRSATNLDLRLLGREMWGELSRGFGSIYDAAQSFGESSGKILELGDFQIFPAGLTPKPL</sequence>
<gene>
    <name evidence="1" type="ORF">HLI17_32975</name>
</gene>
<organism evidence="1 2">
    <name type="scientific">Rhizobium laguerreae</name>
    <dbReference type="NCBI Taxonomy" id="1076926"/>
    <lineage>
        <taxon>Bacteria</taxon>
        <taxon>Pseudomonadati</taxon>
        <taxon>Pseudomonadota</taxon>
        <taxon>Alphaproteobacteria</taxon>
        <taxon>Hyphomicrobiales</taxon>
        <taxon>Rhizobiaceae</taxon>
        <taxon>Rhizobium/Agrobacterium group</taxon>
        <taxon>Rhizobium</taxon>
    </lineage>
</organism>
<dbReference type="Proteomes" id="UP000530654">
    <property type="component" value="Unassembled WGS sequence"/>
</dbReference>
<accession>A0A7Y2W935</accession>
<evidence type="ECO:0000313" key="2">
    <source>
        <dbReference type="Proteomes" id="UP000530654"/>
    </source>
</evidence>
<dbReference type="EMBL" id="JABEQY010000053">
    <property type="protein sequence ID" value="NNH67999.1"/>
    <property type="molecule type" value="Genomic_DNA"/>
</dbReference>
<evidence type="ECO:0000313" key="1">
    <source>
        <dbReference type="EMBL" id="NNH67999.1"/>
    </source>
</evidence>
<proteinExistence type="predicted"/>
<reference evidence="1 2" key="1">
    <citation type="submission" date="2020-04" db="EMBL/GenBank/DDBJ databases">
        <title>Rhizobium bacterial biofertilizers improve the content of phenolic compounds of Lactuca sativa L. under non-saline and saline-stress conditions.</title>
        <authorList>
            <person name="Ayuso-Calles M."/>
            <person name="Garcia-Estevez I."/>
            <person name="Jimenez-Gomez A."/>
            <person name="Flores-Felix J.D."/>
            <person name="Escribano-Bailon M."/>
            <person name="Rivas R."/>
        </authorList>
    </citation>
    <scope>NUCLEOTIDE SEQUENCE [LARGE SCALE GENOMIC DNA]</scope>
    <source>
        <strain evidence="1 2">GPTR02</strain>
    </source>
</reference>